<name>A0A0A8YS34_ARUDO</name>
<reference evidence="1" key="2">
    <citation type="journal article" date="2015" name="Data Brief">
        <title>Shoot transcriptome of the giant reed, Arundo donax.</title>
        <authorList>
            <person name="Barrero R.A."/>
            <person name="Guerrero F.D."/>
            <person name="Moolhuijzen P."/>
            <person name="Goolsby J.A."/>
            <person name="Tidwell J."/>
            <person name="Bellgard S.E."/>
            <person name="Bellgard M.I."/>
        </authorList>
    </citation>
    <scope>NUCLEOTIDE SEQUENCE</scope>
    <source>
        <tissue evidence="1">Shoot tissue taken approximately 20 cm above the soil surface</tissue>
    </source>
</reference>
<evidence type="ECO:0000313" key="1">
    <source>
        <dbReference type="EMBL" id="JAD29709.1"/>
    </source>
</evidence>
<dbReference type="AlphaFoldDB" id="A0A0A8YS34"/>
<dbReference type="EMBL" id="GBRH01268186">
    <property type="protein sequence ID" value="JAD29709.1"/>
    <property type="molecule type" value="Transcribed_RNA"/>
</dbReference>
<reference evidence="1" key="1">
    <citation type="submission" date="2014-09" db="EMBL/GenBank/DDBJ databases">
        <authorList>
            <person name="Magalhaes I.L.F."/>
            <person name="Oliveira U."/>
            <person name="Santos F.R."/>
            <person name="Vidigal T.H.D.A."/>
            <person name="Brescovit A.D."/>
            <person name="Santos A.J."/>
        </authorList>
    </citation>
    <scope>NUCLEOTIDE SEQUENCE</scope>
    <source>
        <tissue evidence="1">Shoot tissue taken approximately 20 cm above the soil surface</tissue>
    </source>
</reference>
<accession>A0A0A8YS34</accession>
<organism evidence="1">
    <name type="scientific">Arundo donax</name>
    <name type="common">Giant reed</name>
    <name type="synonym">Donax arundinaceus</name>
    <dbReference type="NCBI Taxonomy" id="35708"/>
    <lineage>
        <taxon>Eukaryota</taxon>
        <taxon>Viridiplantae</taxon>
        <taxon>Streptophyta</taxon>
        <taxon>Embryophyta</taxon>
        <taxon>Tracheophyta</taxon>
        <taxon>Spermatophyta</taxon>
        <taxon>Magnoliopsida</taxon>
        <taxon>Liliopsida</taxon>
        <taxon>Poales</taxon>
        <taxon>Poaceae</taxon>
        <taxon>PACMAD clade</taxon>
        <taxon>Arundinoideae</taxon>
        <taxon>Arundineae</taxon>
        <taxon>Arundo</taxon>
    </lineage>
</organism>
<proteinExistence type="predicted"/>
<protein>
    <submittedName>
        <fullName evidence="1">Uncharacterized protein</fullName>
    </submittedName>
</protein>
<sequence length="48" mass="5423">MAMLFFGQMITYRSGSSSTKHHALLVVSDPCTGFSRMATDRFIHLLLF</sequence>